<dbReference type="InterPro" id="IPR013154">
    <property type="entry name" value="ADH-like_N"/>
</dbReference>
<dbReference type="Pfam" id="PF00107">
    <property type="entry name" value="ADH_zinc_N"/>
    <property type="match status" value="1"/>
</dbReference>
<feature type="domain" description="Enoyl reductase (ER)" evidence="3">
    <location>
        <begin position="26"/>
        <end position="355"/>
    </location>
</feature>
<evidence type="ECO:0000313" key="5">
    <source>
        <dbReference type="Proteomes" id="UP000664132"/>
    </source>
</evidence>
<dbReference type="GO" id="GO:0035925">
    <property type="term" value="F:mRNA 3'-UTR AU-rich region binding"/>
    <property type="evidence" value="ECO:0007669"/>
    <property type="project" value="TreeGrafter"/>
</dbReference>
<dbReference type="PANTHER" id="PTHR48106:SF13">
    <property type="entry name" value="QUINONE OXIDOREDUCTASE-RELATED"/>
    <property type="match status" value="1"/>
</dbReference>
<dbReference type="Pfam" id="PF08240">
    <property type="entry name" value="ADH_N"/>
    <property type="match status" value="1"/>
</dbReference>
<dbReference type="AlphaFoldDB" id="A0A8H7T775"/>
<dbReference type="GO" id="GO:0070402">
    <property type="term" value="F:NADPH binding"/>
    <property type="evidence" value="ECO:0007669"/>
    <property type="project" value="TreeGrafter"/>
</dbReference>
<accession>A0A8H7T775</accession>
<dbReference type="OrthoDB" id="48317at2759"/>
<protein>
    <recommendedName>
        <fullName evidence="3">Enoyl reductase (ER) domain-containing protein</fullName>
    </recommendedName>
</protein>
<dbReference type="SUPFAM" id="SSF50129">
    <property type="entry name" value="GroES-like"/>
    <property type="match status" value="1"/>
</dbReference>
<dbReference type="SMART" id="SM00829">
    <property type="entry name" value="PKS_ER"/>
    <property type="match status" value="1"/>
</dbReference>
<dbReference type="PANTHER" id="PTHR48106">
    <property type="entry name" value="QUINONE OXIDOREDUCTASE PIG3-RELATED"/>
    <property type="match status" value="1"/>
</dbReference>
<dbReference type="Gene3D" id="3.90.180.10">
    <property type="entry name" value="Medium-chain alcohol dehydrogenases, catalytic domain"/>
    <property type="match status" value="1"/>
</dbReference>
<keyword evidence="5" id="KW-1185">Reference proteome</keyword>
<dbReference type="EMBL" id="JAFJYH010000308">
    <property type="protein sequence ID" value="KAG4413556.1"/>
    <property type="molecule type" value="Genomic_DNA"/>
</dbReference>
<comment type="caution">
    <text evidence="4">The sequence shown here is derived from an EMBL/GenBank/DDBJ whole genome shotgun (WGS) entry which is preliminary data.</text>
</comment>
<dbReference type="GO" id="GO:0003960">
    <property type="term" value="F:quinone reductase (NADPH) activity"/>
    <property type="evidence" value="ECO:0007669"/>
    <property type="project" value="TreeGrafter"/>
</dbReference>
<evidence type="ECO:0000256" key="2">
    <source>
        <dbReference type="ARBA" id="ARBA00023002"/>
    </source>
</evidence>
<dbReference type="Proteomes" id="UP000664132">
    <property type="component" value="Unassembled WGS sequence"/>
</dbReference>
<evidence type="ECO:0000256" key="1">
    <source>
        <dbReference type="ARBA" id="ARBA00022857"/>
    </source>
</evidence>
<proteinExistence type="predicted"/>
<keyword evidence="1" id="KW-0521">NADP</keyword>
<evidence type="ECO:0000313" key="4">
    <source>
        <dbReference type="EMBL" id="KAG4413556.1"/>
    </source>
</evidence>
<dbReference type="Gene3D" id="3.40.50.720">
    <property type="entry name" value="NAD(P)-binding Rossmann-like Domain"/>
    <property type="match status" value="1"/>
</dbReference>
<gene>
    <name evidence="4" type="ORF">IFR04_013309</name>
</gene>
<name>A0A8H7T775_9HELO</name>
<dbReference type="GO" id="GO:0005829">
    <property type="term" value="C:cytosol"/>
    <property type="evidence" value="ECO:0007669"/>
    <property type="project" value="TreeGrafter"/>
</dbReference>
<evidence type="ECO:0000259" key="3">
    <source>
        <dbReference type="SMART" id="SM00829"/>
    </source>
</evidence>
<dbReference type="InterPro" id="IPR036291">
    <property type="entry name" value="NAD(P)-bd_dom_sf"/>
</dbReference>
<dbReference type="InterPro" id="IPR020843">
    <property type="entry name" value="ER"/>
</dbReference>
<dbReference type="SUPFAM" id="SSF51735">
    <property type="entry name" value="NAD(P)-binding Rossmann-fold domains"/>
    <property type="match status" value="1"/>
</dbReference>
<reference evidence="4" key="1">
    <citation type="submission" date="2021-02" db="EMBL/GenBank/DDBJ databases">
        <title>Genome sequence Cadophora malorum strain M34.</title>
        <authorList>
            <person name="Stefanovic E."/>
            <person name="Vu D."/>
            <person name="Scully C."/>
            <person name="Dijksterhuis J."/>
            <person name="Roader J."/>
            <person name="Houbraken J."/>
        </authorList>
    </citation>
    <scope>NUCLEOTIDE SEQUENCE</scope>
    <source>
        <strain evidence="4">M34</strain>
    </source>
</reference>
<dbReference type="InterPro" id="IPR011032">
    <property type="entry name" value="GroES-like_sf"/>
</dbReference>
<keyword evidence="2" id="KW-0560">Oxidoreductase</keyword>
<dbReference type="InterPro" id="IPR013149">
    <property type="entry name" value="ADH-like_C"/>
</dbReference>
<organism evidence="4 5">
    <name type="scientific">Cadophora malorum</name>
    <dbReference type="NCBI Taxonomy" id="108018"/>
    <lineage>
        <taxon>Eukaryota</taxon>
        <taxon>Fungi</taxon>
        <taxon>Dikarya</taxon>
        <taxon>Ascomycota</taxon>
        <taxon>Pezizomycotina</taxon>
        <taxon>Leotiomycetes</taxon>
        <taxon>Helotiales</taxon>
        <taxon>Ploettnerulaceae</taxon>
        <taxon>Cadophora</taxon>
    </lineage>
</organism>
<sequence>MSSRLSTPNTSPTPDQPGRWIVTKFGKPSVLEWESWDPAPEISDDKVLVRIIVAGIAGVDNIQRAGGYPTDPRALQPGFTTGYDLVGEVVALGSSVPRDGVLKVGDRVAALSILGAHATHIVLSFKDVMRIEHSDDPIKIGALPLNYMTSWGLLKHSGVKLPPGSSILIGAASGGVGTAIAQLVTAFGMDIKMIGTCSPSKFDYVRSLGVEPIDRNAPDLVDHVLKLTNGEGVDVAYDGVCSEESLKNSLAATKAKTGKVIVFGVMGNIAADGSGVARPAYEILAERLQPPLITFYMLDRNFARKAEVSEFYDIVQKVRSGDMDPVVFKLLRLSQAKEAHELLISGSSVKGKMMFVVDAALAAQYGI</sequence>